<dbReference type="EMBL" id="CP002568">
    <property type="protein sequence ID" value="ADZ71376.1"/>
    <property type="molecule type" value="Genomic_DNA"/>
</dbReference>
<dbReference type="AlphaFoldDB" id="F2IV45"/>
<proteinExistence type="predicted"/>
<sequence>MGEDARFLARLFADLGAAVDPPAGGPSHRAVLRRLVRAARGERTRCRAGHWTGDLNRLDGLHGELARQWARYRAGRTKPREPFPHGRPP</sequence>
<name>F2IV45_POLGS</name>
<dbReference type="HOGENOM" id="CLU_2452080_0_0_5"/>
<evidence type="ECO:0000313" key="1">
    <source>
        <dbReference type="EMBL" id="ADZ71376.1"/>
    </source>
</evidence>
<gene>
    <name evidence="1" type="ordered locus">SL003B_2953</name>
</gene>
<reference evidence="1 2" key="1">
    <citation type="journal article" date="2011" name="J. Bacteriol.">
        <title>Complete genome sequence of Polymorphum gilvum SL003B-26A1T, a crude oil-degrading bacterium from oil-polluted saline soil.</title>
        <authorList>
            <person name="Li S.G."/>
            <person name="Tang Y.Q."/>
            <person name="Nie Y."/>
            <person name="Cai M."/>
            <person name="Wu X.L."/>
        </authorList>
    </citation>
    <scope>NUCLEOTIDE SEQUENCE [LARGE SCALE GENOMIC DNA]</scope>
    <source>
        <strain evidence="2">LMG 25793 / CGMCC 1.9160 / SL003B-26A1</strain>
    </source>
</reference>
<keyword evidence="2" id="KW-1185">Reference proteome</keyword>
<accession>F2IV45</accession>
<organism evidence="1 2">
    <name type="scientific">Polymorphum gilvum (strain LMG 25793 / CGMCC 1.9160 / SL003B-26A1)</name>
    <dbReference type="NCBI Taxonomy" id="991905"/>
    <lineage>
        <taxon>Bacteria</taxon>
        <taxon>Pseudomonadati</taxon>
        <taxon>Pseudomonadota</taxon>
        <taxon>Alphaproteobacteria</taxon>
        <taxon>Rhodobacterales</taxon>
        <taxon>Paracoccaceae</taxon>
        <taxon>Polymorphum</taxon>
    </lineage>
</organism>
<dbReference type="Proteomes" id="UP000008130">
    <property type="component" value="Chromosome"/>
</dbReference>
<protein>
    <submittedName>
        <fullName evidence="1">Uncharacterized protein</fullName>
    </submittedName>
</protein>
<dbReference type="KEGG" id="pgv:SL003B_2953"/>
<evidence type="ECO:0000313" key="2">
    <source>
        <dbReference type="Proteomes" id="UP000008130"/>
    </source>
</evidence>